<evidence type="ECO:0000313" key="4">
    <source>
        <dbReference type="EMBL" id="KAG4424206.1"/>
    </source>
</evidence>
<dbReference type="CDD" id="cd05251">
    <property type="entry name" value="NmrA_like_SDR_a"/>
    <property type="match status" value="1"/>
</dbReference>
<dbReference type="Gene3D" id="3.40.50.720">
    <property type="entry name" value="NAD(P)-binding Rossmann-like Domain"/>
    <property type="match status" value="1"/>
</dbReference>
<evidence type="ECO:0000256" key="1">
    <source>
        <dbReference type="ARBA" id="ARBA00006328"/>
    </source>
</evidence>
<dbReference type="PANTHER" id="PTHR42748">
    <property type="entry name" value="NITROGEN METABOLITE REPRESSION PROTEIN NMRA FAMILY MEMBER"/>
    <property type="match status" value="1"/>
</dbReference>
<proteinExistence type="inferred from homology"/>
<dbReference type="InterPro" id="IPR036291">
    <property type="entry name" value="NAD(P)-bd_dom_sf"/>
</dbReference>
<evidence type="ECO:0000259" key="3">
    <source>
        <dbReference type="Pfam" id="PF05368"/>
    </source>
</evidence>
<comment type="similarity">
    <text evidence="1">Belongs to the NmrA-type oxidoreductase family.</text>
</comment>
<feature type="domain" description="NmrA-like" evidence="3">
    <location>
        <begin position="1"/>
        <end position="321"/>
    </location>
</feature>
<dbReference type="InterPro" id="IPR051164">
    <property type="entry name" value="NmrA-like_oxidored"/>
</dbReference>
<protein>
    <recommendedName>
        <fullName evidence="3">NmrA-like domain-containing protein</fullName>
    </recommendedName>
</protein>
<dbReference type="Proteomes" id="UP000664132">
    <property type="component" value="Unassembled WGS sequence"/>
</dbReference>
<sequence>MSKLIVVIGVTGAQGSSVAKTFLNLPGWVVRGVSRNPSSTASQALSTLGVEIVKGDLDDKASLLPAFEGAHTIFANTDFFTHFFSAIGSPEITSGRDPKIYGHDREIEQGLNIAEVAASPTVINTLERFIYSSLADATKWSGGKYKTVYHFDCKAEVIRVIWEKYPELAKRMSELQMGHYVSNWKTFPPMAPQKLQDRTYVMRRPTAPDVQWPFVVTEQDTGEFVKALVDLPVGTVLSGFSETMTMPRFMEIWSKVHGVKVSYEQVSYDKFFEGTPPALKEEIGDSFKFIEEFSISGGDPEVLTPAQLDQKLNLTTVEEWIKSEDWSSVFGAQK</sequence>
<dbReference type="Gene3D" id="3.90.25.10">
    <property type="entry name" value="UDP-galactose 4-epimerase, domain 1"/>
    <property type="match status" value="1"/>
</dbReference>
<keyword evidence="2" id="KW-0521">NADP</keyword>
<dbReference type="InterPro" id="IPR008030">
    <property type="entry name" value="NmrA-like"/>
</dbReference>
<accession>A0A8H8BU86</accession>
<evidence type="ECO:0000313" key="5">
    <source>
        <dbReference type="Proteomes" id="UP000664132"/>
    </source>
</evidence>
<dbReference type="GO" id="GO:0005634">
    <property type="term" value="C:nucleus"/>
    <property type="evidence" value="ECO:0007669"/>
    <property type="project" value="TreeGrafter"/>
</dbReference>
<dbReference type="Pfam" id="PF05368">
    <property type="entry name" value="NmrA"/>
    <property type="match status" value="1"/>
</dbReference>
<reference evidence="4" key="1">
    <citation type="submission" date="2021-02" db="EMBL/GenBank/DDBJ databases">
        <title>Genome sequence Cadophora malorum strain M34.</title>
        <authorList>
            <person name="Stefanovic E."/>
            <person name="Vu D."/>
            <person name="Scully C."/>
            <person name="Dijksterhuis J."/>
            <person name="Roader J."/>
            <person name="Houbraken J."/>
        </authorList>
    </citation>
    <scope>NUCLEOTIDE SEQUENCE</scope>
    <source>
        <strain evidence="4">M34</strain>
    </source>
</reference>
<dbReference type="OrthoDB" id="3358371at2759"/>
<name>A0A8H8BU86_9HELO</name>
<dbReference type="SUPFAM" id="SSF51735">
    <property type="entry name" value="NAD(P)-binding Rossmann-fold domains"/>
    <property type="match status" value="1"/>
</dbReference>
<dbReference type="AlphaFoldDB" id="A0A8H8BU86"/>
<dbReference type="PANTHER" id="PTHR42748:SF26">
    <property type="entry name" value="NMRA-LIKE DOMAIN-CONTAINING PROTEIN"/>
    <property type="match status" value="1"/>
</dbReference>
<gene>
    <name evidence="4" type="ORF">IFR04_002610</name>
</gene>
<evidence type="ECO:0000256" key="2">
    <source>
        <dbReference type="ARBA" id="ARBA00022857"/>
    </source>
</evidence>
<keyword evidence="5" id="KW-1185">Reference proteome</keyword>
<organism evidence="4 5">
    <name type="scientific">Cadophora malorum</name>
    <dbReference type="NCBI Taxonomy" id="108018"/>
    <lineage>
        <taxon>Eukaryota</taxon>
        <taxon>Fungi</taxon>
        <taxon>Dikarya</taxon>
        <taxon>Ascomycota</taxon>
        <taxon>Pezizomycotina</taxon>
        <taxon>Leotiomycetes</taxon>
        <taxon>Helotiales</taxon>
        <taxon>Ploettnerulaceae</taxon>
        <taxon>Cadophora</taxon>
    </lineage>
</organism>
<dbReference type="EMBL" id="JAFJYH010000023">
    <property type="protein sequence ID" value="KAG4424206.1"/>
    <property type="molecule type" value="Genomic_DNA"/>
</dbReference>
<comment type="caution">
    <text evidence="4">The sequence shown here is derived from an EMBL/GenBank/DDBJ whole genome shotgun (WGS) entry which is preliminary data.</text>
</comment>